<gene>
    <name evidence="2" type="ORF">SOO65_02770</name>
</gene>
<evidence type="ECO:0000313" key="2">
    <source>
        <dbReference type="EMBL" id="WPU65659.1"/>
    </source>
</evidence>
<dbReference type="AlphaFoldDB" id="A0AAX4HQQ2"/>
<accession>A0AAX4HQQ2</accession>
<sequence>MKHFLFYFTFLISPVALAESKQLYFMGAGGEPKGSETIFDENIKSVGKFTKSPGWDTTLSVNGGHSKTESIIRGEFSGSKNLGSFDQANYERILSDMKTKLQNGTLKSGDKLMVVFETHGAKKRDDQKSHSIAFAGAEAKNLENLEGAKMGSLDTLEEVVKLAEEKGVKLAIVDLSCYSGNTQKLASSKTCVISSTGTDHPGYTGGYTNYFFKKVKTDFPGNFTDGLKSGRNLEEIFLEAREKSQAADYPMISTEAGKYTSEYLYTLMLPFLKHEKKYNGFTRNYGRSQAEFDQLSCQIRDDYTDLMKFLGDIDQVQANVIDTKPLRAALTNYRNYQLEYEQMKKGIFDVGSEVKKILNQNYSNEAELFKHEEGIAILKADYNAAIASVQKDLEMYRNNPPNYLKADVVAIQIQRKVDEIKMIERKRAIQSDLKRRVGSTYEALNSKLNQKFSDEALEKTYDMAESVRKETKKLYGELYRQKSSPANNPCKDFTL</sequence>
<evidence type="ECO:0000256" key="1">
    <source>
        <dbReference type="SAM" id="SignalP"/>
    </source>
</evidence>
<dbReference type="Proteomes" id="UP001324634">
    <property type="component" value="Chromosome"/>
</dbReference>
<dbReference type="KEGG" id="psti:SOO65_02770"/>
<feature type="signal peptide" evidence="1">
    <location>
        <begin position="1"/>
        <end position="18"/>
    </location>
</feature>
<feature type="chain" id="PRO_5043825282" evidence="1">
    <location>
        <begin position="19"/>
        <end position="495"/>
    </location>
</feature>
<organism evidence="2 3">
    <name type="scientific">Peredibacter starrii</name>
    <dbReference type="NCBI Taxonomy" id="28202"/>
    <lineage>
        <taxon>Bacteria</taxon>
        <taxon>Pseudomonadati</taxon>
        <taxon>Bdellovibrionota</taxon>
        <taxon>Bacteriovoracia</taxon>
        <taxon>Bacteriovoracales</taxon>
        <taxon>Bacteriovoracaceae</taxon>
        <taxon>Peredibacter</taxon>
    </lineage>
</organism>
<evidence type="ECO:0000313" key="3">
    <source>
        <dbReference type="Proteomes" id="UP001324634"/>
    </source>
</evidence>
<proteinExistence type="predicted"/>
<name>A0AAX4HQQ2_9BACT</name>
<dbReference type="RefSeq" id="WP_321396566.1">
    <property type="nucleotide sequence ID" value="NZ_CP139487.1"/>
</dbReference>
<reference evidence="2 3" key="1">
    <citation type="submission" date="2023-11" db="EMBL/GenBank/DDBJ databases">
        <title>Peredibacter starrii A3.12.</title>
        <authorList>
            <person name="Mitchell R.J."/>
        </authorList>
    </citation>
    <scope>NUCLEOTIDE SEQUENCE [LARGE SCALE GENOMIC DNA]</scope>
    <source>
        <strain evidence="2 3">A3.12</strain>
    </source>
</reference>
<keyword evidence="1" id="KW-0732">Signal</keyword>
<keyword evidence="3" id="KW-1185">Reference proteome</keyword>
<protein>
    <submittedName>
        <fullName evidence="2">Uncharacterized protein</fullName>
    </submittedName>
</protein>
<dbReference type="EMBL" id="CP139487">
    <property type="protein sequence ID" value="WPU65659.1"/>
    <property type="molecule type" value="Genomic_DNA"/>
</dbReference>